<accession>A0ABP0PXM2</accession>
<evidence type="ECO:0000313" key="1">
    <source>
        <dbReference type="EMBL" id="CAK9080138.1"/>
    </source>
</evidence>
<feature type="non-terminal residue" evidence="1">
    <location>
        <position position="221"/>
    </location>
</feature>
<sequence>YVICAIDCTVWPADANYLAEAFRTFSSILSMSSEHTGWVQYPLLTSQTNKSAVIKRRHLLDNYVEAQPHSAPRSANPLRESVKFLSRRSQRALSQPAVAVFRGNFEASNFLVSAAVRLGKVGPCELVRIADMIGFDDSRKGLGCHRSMALGLVADLDLTANDRVLFVDIIPSRLVEFGRGLTGHNLGNPQTMFHYFGFVPKEDYKDAANAVRDMVYKTWDN</sequence>
<dbReference type="EMBL" id="CAXAMM010038686">
    <property type="protein sequence ID" value="CAK9080138.1"/>
    <property type="molecule type" value="Genomic_DNA"/>
</dbReference>
<protein>
    <submittedName>
        <fullName evidence="1">FO synthase subunit 1</fullName>
    </submittedName>
</protein>
<comment type="caution">
    <text evidence="1">The sequence shown here is derived from an EMBL/GenBank/DDBJ whole genome shotgun (WGS) entry which is preliminary data.</text>
</comment>
<dbReference type="Proteomes" id="UP001642464">
    <property type="component" value="Unassembled WGS sequence"/>
</dbReference>
<feature type="non-terminal residue" evidence="1">
    <location>
        <position position="1"/>
    </location>
</feature>
<proteinExistence type="predicted"/>
<gene>
    <name evidence="1" type="ORF">SCF082_LOCUS38222</name>
</gene>
<organism evidence="1 2">
    <name type="scientific">Durusdinium trenchii</name>
    <dbReference type="NCBI Taxonomy" id="1381693"/>
    <lineage>
        <taxon>Eukaryota</taxon>
        <taxon>Sar</taxon>
        <taxon>Alveolata</taxon>
        <taxon>Dinophyceae</taxon>
        <taxon>Suessiales</taxon>
        <taxon>Symbiodiniaceae</taxon>
        <taxon>Durusdinium</taxon>
    </lineage>
</organism>
<evidence type="ECO:0000313" key="2">
    <source>
        <dbReference type="Proteomes" id="UP001642464"/>
    </source>
</evidence>
<name>A0ABP0PXM2_9DINO</name>
<keyword evidence="2" id="KW-1185">Reference proteome</keyword>
<reference evidence="1 2" key="1">
    <citation type="submission" date="2024-02" db="EMBL/GenBank/DDBJ databases">
        <authorList>
            <person name="Chen Y."/>
            <person name="Shah S."/>
            <person name="Dougan E. K."/>
            <person name="Thang M."/>
            <person name="Chan C."/>
        </authorList>
    </citation>
    <scope>NUCLEOTIDE SEQUENCE [LARGE SCALE GENOMIC DNA]</scope>
</reference>